<feature type="transmembrane region" description="Helical" evidence="9">
    <location>
        <begin position="523"/>
        <end position="545"/>
    </location>
</feature>
<dbReference type="STRING" id="1182542.W9XC34"/>
<evidence type="ECO:0000256" key="8">
    <source>
        <dbReference type="SAM" id="MobiDB-lite"/>
    </source>
</evidence>
<feature type="transmembrane region" description="Helical" evidence="9">
    <location>
        <begin position="271"/>
        <end position="292"/>
    </location>
</feature>
<dbReference type="AlphaFoldDB" id="W9XC34"/>
<keyword evidence="6 9" id="KW-1133">Transmembrane helix</keyword>
<dbReference type="Pfam" id="PF01740">
    <property type="entry name" value="STAS"/>
    <property type="match status" value="1"/>
</dbReference>
<evidence type="ECO:0000259" key="11">
    <source>
        <dbReference type="PROSITE" id="PS50801"/>
    </source>
</evidence>
<feature type="transmembrane region" description="Helical" evidence="9">
    <location>
        <begin position="445"/>
        <end position="465"/>
    </location>
</feature>
<dbReference type="InterPro" id="IPR014710">
    <property type="entry name" value="RmlC-like_jellyroll"/>
</dbReference>
<dbReference type="Proteomes" id="UP000019478">
    <property type="component" value="Unassembled WGS sequence"/>
</dbReference>
<dbReference type="GeneID" id="19174108"/>
<dbReference type="PROSITE" id="PS50801">
    <property type="entry name" value="STAS"/>
    <property type="match status" value="1"/>
</dbReference>
<feature type="compositionally biased region" description="Low complexity" evidence="8">
    <location>
        <begin position="59"/>
        <end position="72"/>
    </location>
</feature>
<dbReference type="PANTHER" id="PTHR43310">
    <property type="entry name" value="SULFATE TRANSPORTER YBAR-RELATED"/>
    <property type="match status" value="1"/>
</dbReference>
<dbReference type="GO" id="GO:0015174">
    <property type="term" value="F:basic amino acid transmembrane transporter activity"/>
    <property type="evidence" value="ECO:0007669"/>
    <property type="project" value="EnsemblFungi"/>
</dbReference>
<evidence type="ECO:0000256" key="1">
    <source>
        <dbReference type="ARBA" id="ARBA00004128"/>
    </source>
</evidence>
<dbReference type="FunFam" id="3.30.750.24:FF:000012">
    <property type="entry name" value="Sulfate transporter family protein"/>
    <property type="match status" value="1"/>
</dbReference>
<name>W9XC34_9EURO</name>
<dbReference type="Gene3D" id="3.30.750.24">
    <property type="entry name" value="STAS domain"/>
    <property type="match status" value="1"/>
</dbReference>
<dbReference type="InterPro" id="IPR000595">
    <property type="entry name" value="cNMP-bd_dom"/>
</dbReference>
<evidence type="ECO:0000256" key="3">
    <source>
        <dbReference type="ARBA" id="ARBA00022554"/>
    </source>
</evidence>
<dbReference type="InterPro" id="IPR011547">
    <property type="entry name" value="SLC26A/SulP_dom"/>
</dbReference>
<keyword evidence="2" id="KW-0813">Transport</keyword>
<evidence type="ECO:0000256" key="5">
    <source>
        <dbReference type="ARBA" id="ARBA00022970"/>
    </source>
</evidence>
<evidence type="ECO:0000256" key="2">
    <source>
        <dbReference type="ARBA" id="ARBA00022448"/>
    </source>
</evidence>
<dbReference type="SMART" id="SM00100">
    <property type="entry name" value="cNMP"/>
    <property type="match status" value="1"/>
</dbReference>
<dbReference type="HOGENOM" id="CLU_003182_0_2_1"/>
<accession>W9XC34</accession>
<evidence type="ECO:0000256" key="7">
    <source>
        <dbReference type="ARBA" id="ARBA00023136"/>
    </source>
</evidence>
<dbReference type="InterPro" id="IPR018490">
    <property type="entry name" value="cNMP-bd_dom_sf"/>
</dbReference>
<feature type="compositionally biased region" description="Low complexity" evidence="8">
    <location>
        <begin position="20"/>
        <end position="32"/>
    </location>
</feature>
<evidence type="ECO:0000259" key="10">
    <source>
        <dbReference type="PROSITE" id="PS50042"/>
    </source>
</evidence>
<dbReference type="Pfam" id="PF00027">
    <property type="entry name" value="cNMP_binding"/>
    <property type="match status" value="1"/>
</dbReference>
<dbReference type="GO" id="GO:0034618">
    <property type="term" value="F:arginine binding"/>
    <property type="evidence" value="ECO:0007669"/>
    <property type="project" value="EnsemblFungi"/>
</dbReference>
<protein>
    <recommendedName>
        <fullName evidence="14">Sulfate transporter family protein</fullName>
    </recommendedName>
</protein>
<dbReference type="PROSITE" id="PS50042">
    <property type="entry name" value="CNMP_BINDING_3"/>
    <property type="match status" value="1"/>
</dbReference>
<dbReference type="CDD" id="cd00038">
    <property type="entry name" value="CAP_ED"/>
    <property type="match status" value="1"/>
</dbReference>
<keyword evidence="4 9" id="KW-0812">Transmembrane</keyword>
<dbReference type="FunFam" id="2.60.120.10:FF:000141">
    <property type="entry name" value="Sulfate transporter family protein"/>
    <property type="match status" value="1"/>
</dbReference>
<evidence type="ECO:0000256" key="9">
    <source>
        <dbReference type="SAM" id="Phobius"/>
    </source>
</evidence>
<evidence type="ECO:0000256" key="4">
    <source>
        <dbReference type="ARBA" id="ARBA00022692"/>
    </source>
</evidence>
<evidence type="ECO:0000313" key="13">
    <source>
        <dbReference type="Proteomes" id="UP000019478"/>
    </source>
</evidence>
<feature type="transmembrane region" description="Helical" evidence="9">
    <location>
        <begin position="401"/>
        <end position="425"/>
    </location>
</feature>
<gene>
    <name evidence="12" type="ORF">A1O3_10027</name>
</gene>
<keyword evidence="3" id="KW-0926">Vacuole</keyword>
<dbReference type="PANTHER" id="PTHR43310:SF4">
    <property type="entry name" value="AFR304WP"/>
    <property type="match status" value="1"/>
</dbReference>
<comment type="subcellular location">
    <subcellularLocation>
        <location evidence="1">Vacuole membrane</location>
        <topology evidence="1">Multi-pass membrane protein</topology>
    </subcellularLocation>
</comment>
<keyword evidence="5" id="KW-0029">Amino-acid transport</keyword>
<evidence type="ECO:0000313" key="12">
    <source>
        <dbReference type="EMBL" id="EXJ77798.1"/>
    </source>
</evidence>
<dbReference type="RefSeq" id="XP_007738308.1">
    <property type="nucleotide sequence ID" value="XM_007740118.1"/>
</dbReference>
<dbReference type="GO" id="GO:0034490">
    <property type="term" value="P:basic amino acid transmembrane import into vacuole"/>
    <property type="evidence" value="ECO:0007669"/>
    <property type="project" value="EnsemblFungi"/>
</dbReference>
<evidence type="ECO:0008006" key="14">
    <source>
        <dbReference type="Google" id="ProtNLM"/>
    </source>
</evidence>
<dbReference type="InterPro" id="IPR036513">
    <property type="entry name" value="STAS_dom_sf"/>
</dbReference>
<feature type="region of interest" description="Disordered" evidence="8">
    <location>
        <begin position="1"/>
        <end position="196"/>
    </location>
</feature>
<feature type="domain" description="Cyclic nucleotide-binding" evidence="10">
    <location>
        <begin position="944"/>
        <end position="1028"/>
    </location>
</feature>
<reference evidence="12 13" key="1">
    <citation type="submission" date="2013-03" db="EMBL/GenBank/DDBJ databases">
        <title>The Genome Sequence of Capronia epimyces CBS 606.96.</title>
        <authorList>
            <consortium name="The Broad Institute Genomics Platform"/>
            <person name="Cuomo C."/>
            <person name="de Hoog S."/>
            <person name="Gorbushina A."/>
            <person name="Walker B."/>
            <person name="Young S.K."/>
            <person name="Zeng Q."/>
            <person name="Gargeya S."/>
            <person name="Fitzgerald M."/>
            <person name="Haas B."/>
            <person name="Abouelleil A."/>
            <person name="Allen A.W."/>
            <person name="Alvarado L."/>
            <person name="Arachchi H.M."/>
            <person name="Berlin A.M."/>
            <person name="Chapman S.B."/>
            <person name="Gainer-Dewar J."/>
            <person name="Goldberg J."/>
            <person name="Griggs A."/>
            <person name="Gujja S."/>
            <person name="Hansen M."/>
            <person name="Howarth C."/>
            <person name="Imamovic A."/>
            <person name="Ireland A."/>
            <person name="Larimer J."/>
            <person name="McCowan C."/>
            <person name="Murphy C."/>
            <person name="Pearson M."/>
            <person name="Poon T.W."/>
            <person name="Priest M."/>
            <person name="Roberts A."/>
            <person name="Saif S."/>
            <person name="Shea T."/>
            <person name="Sisk P."/>
            <person name="Sykes S."/>
            <person name="Wortman J."/>
            <person name="Nusbaum C."/>
            <person name="Birren B."/>
        </authorList>
    </citation>
    <scope>NUCLEOTIDE SEQUENCE [LARGE SCALE GENOMIC DNA]</scope>
    <source>
        <strain evidence="12 13">CBS 606.96</strain>
    </source>
</reference>
<dbReference type="SUPFAM" id="SSF52091">
    <property type="entry name" value="SpoIIaa-like"/>
    <property type="match status" value="1"/>
</dbReference>
<dbReference type="InterPro" id="IPR052706">
    <property type="entry name" value="Membrane-Transporter-like"/>
</dbReference>
<dbReference type="GO" id="GO:0000329">
    <property type="term" value="C:fungal-type vacuole membrane"/>
    <property type="evidence" value="ECO:0007669"/>
    <property type="project" value="EnsemblFungi"/>
</dbReference>
<dbReference type="InterPro" id="IPR002645">
    <property type="entry name" value="STAS_dom"/>
</dbReference>
<feature type="compositionally biased region" description="Polar residues" evidence="8">
    <location>
        <begin position="147"/>
        <end position="164"/>
    </location>
</feature>
<dbReference type="EMBL" id="AMGY01000010">
    <property type="protein sequence ID" value="EXJ77798.1"/>
    <property type="molecule type" value="Genomic_DNA"/>
</dbReference>
<organism evidence="12 13">
    <name type="scientific">Capronia epimyces CBS 606.96</name>
    <dbReference type="NCBI Taxonomy" id="1182542"/>
    <lineage>
        <taxon>Eukaryota</taxon>
        <taxon>Fungi</taxon>
        <taxon>Dikarya</taxon>
        <taxon>Ascomycota</taxon>
        <taxon>Pezizomycotina</taxon>
        <taxon>Eurotiomycetes</taxon>
        <taxon>Chaetothyriomycetidae</taxon>
        <taxon>Chaetothyriales</taxon>
        <taxon>Herpotrichiellaceae</taxon>
        <taxon>Capronia</taxon>
    </lineage>
</organism>
<feature type="compositionally biased region" description="Basic residues" evidence="8">
    <location>
        <begin position="9"/>
        <end position="19"/>
    </location>
</feature>
<evidence type="ECO:0000256" key="6">
    <source>
        <dbReference type="ARBA" id="ARBA00022989"/>
    </source>
</evidence>
<dbReference type="SUPFAM" id="SSF51206">
    <property type="entry name" value="cAMP-binding domain-like"/>
    <property type="match status" value="1"/>
</dbReference>
<dbReference type="Gene3D" id="2.60.120.10">
    <property type="entry name" value="Jelly Rolls"/>
    <property type="match status" value="1"/>
</dbReference>
<feature type="transmembrane region" description="Helical" evidence="9">
    <location>
        <begin position="364"/>
        <end position="389"/>
    </location>
</feature>
<comment type="caution">
    <text evidence="12">The sequence shown here is derived from an EMBL/GenBank/DDBJ whole genome shotgun (WGS) entry which is preliminary data.</text>
</comment>
<keyword evidence="7 9" id="KW-0472">Membrane</keyword>
<feature type="compositionally biased region" description="Acidic residues" evidence="8">
    <location>
        <begin position="124"/>
        <end position="138"/>
    </location>
</feature>
<sequence>MSTTAPGKQHARHSSHLPRTRSGPMPGSPSRRSQSERSTDESSPQAVADHSLSTRRSRASSTSSQPAARTPARSFYHRAFHGQLDPAHYSSSAELREETAELASFALSDNVSPPGSPSRSSSLDSDDGYPDAIQEESEPVSRDGSDHNSPTTGEPPVSESSMMNESFPEQEAGYENGSYKRTTAHGRNSSDRGRPTYANERTALLGDRKSSIQFGSLNDVERQYAEDDSSFHKKLRATAGRARSIVHVLWHPKAWNRRTIFEEVIVHPVSLLPAVFLGLLLNILDALSYGMILFPLGHQVFENLGSDGIAMFYVSTIVAQVVYSSGGSVFRGGIGSEMIEVVPFFHKMAFTIVNKVGEENTKSVLATTILSFAVSAILTGVVFFLMGACKLGSLIGFFPRHILLGCIGGVGWFLVATGIEVSARLPGNLEYNLDTLKQLVRSDTIFLWIIPVLLAIILIIVQRFVKSNMLVGGYFLSVGAVFYFFKFALGIPMETFHSRGWVFDPPPAGNPWYHFYTLYDFKAVHWGALADTIPAMFALTFFGVLHVPINVPALGISTGEDNLNVDRELIAHGVSNCLSGLFGSVQNYLVYTNSLLFMDSGGNDRLAGLLLAVATLGILLVGPVIIGYIPIMVVGALIFLLGIELLEEALVGTWGKVHKLEYATIVIIVVTMGVWDFVVGILVGILLAALSFVVQASRRTAIRAEYSGAVAKSLVRRPPVQLTFLKETGQQIFLMKLAGYLFFGTIVGVENRIRALLADDSFRDRPLRFVILDMAQINGIDFSAAEAFTRINRLLQQRGVELIVSSLDVDGEIGQALHNVGLFAADSNVSIFSDLNVALEHCENKLLTALYRQQEHRRTKRVAMHLDVPRSRSQDLSQSYKAEFMGSSPRRKFLHQVAETALDEDAFSTSKWQSFKQPLPLLLQIFADLSDRNEDFWYRATRYFEKVTYPQGSILFNVGDRPNGFYILEEGILRADYDMPQGRFSELIVAGRPCGELPFFSQTPRTATMTAEKDCITWQLDRQRWHEMQRQDPDVAQELLTIGLKLTKERMDAITSYVLTMAS</sequence>
<dbReference type="eggNOG" id="KOG0236">
    <property type="taxonomic scope" value="Eukaryota"/>
</dbReference>
<proteinExistence type="predicted"/>
<dbReference type="Pfam" id="PF00916">
    <property type="entry name" value="Sulfate_transp"/>
    <property type="match status" value="1"/>
</dbReference>
<dbReference type="CDD" id="cd07042">
    <property type="entry name" value="STAS_SulP_like_sulfate_transporter"/>
    <property type="match status" value="1"/>
</dbReference>
<feature type="transmembrane region" description="Helical" evidence="9">
    <location>
        <begin position="609"/>
        <end position="642"/>
    </location>
</feature>
<dbReference type="OrthoDB" id="409725at2759"/>
<feature type="transmembrane region" description="Helical" evidence="9">
    <location>
        <begin position="472"/>
        <end position="491"/>
    </location>
</feature>
<keyword evidence="13" id="KW-1185">Reference proteome</keyword>
<feature type="transmembrane region" description="Helical" evidence="9">
    <location>
        <begin position="304"/>
        <end position="323"/>
    </location>
</feature>
<feature type="transmembrane region" description="Helical" evidence="9">
    <location>
        <begin position="662"/>
        <end position="694"/>
    </location>
</feature>
<feature type="domain" description="STAS" evidence="11">
    <location>
        <begin position="732"/>
        <end position="842"/>
    </location>
</feature>